<keyword evidence="5" id="KW-1185">Reference proteome</keyword>
<dbReference type="PROSITE" id="PS51462">
    <property type="entry name" value="NUDIX"/>
    <property type="match status" value="1"/>
</dbReference>
<reference evidence="4 5" key="1">
    <citation type="journal article" date="2015" name="Genome Announc.">
        <title>Expanding the biotechnology potential of lactobacilli through comparative genomics of 213 strains and associated genera.</title>
        <authorList>
            <person name="Sun Z."/>
            <person name="Harris H.M."/>
            <person name="McCann A."/>
            <person name="Guo C."/>
            <person name="Argimon S."/>
            <person name="Zhang W."/>
            <person name="Yang X."/>
            <person name="Jeffery I.B."/>
            <person name="Cooney J.C."/>
            <person name="Kagawa T.F."/>
            <person name="Liu W."/>
            <person name="Song Y."/>
            <person name="Salvetti E."/>
            <person name="Wrobel A."/>
            <person name="Rasinkangas P."/>
            <person name="Parkhill J."/>
            <person name="Rea M.C."/>
            <person name="O'Sullivan O."/>
            <person name="Ritari J."/>
            <person name="Douillard F.P."/>
            <person name="Paul Ross R."/>
            <person name="Yang R."/>
            <person name="Briner A.E."/>
            <person name="Felis G.E."/>
            <person name="de Vos W.M."/>
            <person name="Barrangou R."/>
            <person name="Klaenhammer T.R."/>
            <person name="Caufield P.W."/>
            <person name="Cui Y."/>
            <person name="Zhang H."/>
            <person name="O'Toole P.W."/>
        </authorList>
    </citation>
    <scope>NUCLEOTIDE SEQUENCE [LARGE SCALE GENOMIC DNA]</scope>
    <source>
        <strain evidence="4 5">DSM 19909</strain>
    </source>
</reference>
<protein>
    <recommendedName>
        <fullName evidence="3">Nudix hydrolase domain-containing protein</fullName>
    </recommendedName>
</protein>
<organism evidence="4 5">
    <name type="scientific">Secundilactobacillus odoratitofui DSM 19909 = JCM 15043</name>
    <dbReference type="NCBI Taxonomy" id="1423776"/>
    <lineage>
        <taxon>Bacteria</taxon>
        <taxon>Bacillati</taxon>
        <taxon>Bacillota</taxon>
        <taxon>Bacilli</taxon>
        <taxon>Lactobacillales</taxon>
        <taxon>Lactobacillaceae</taxon>
        <taxon>Secundilactobacillus</taxon>
    </lineage>
</organism>
<dbReference type="Pfam" id="PF00293">
    <property type="entry name" value="NUDIX"/>
    <property type="match status" value="1"/>
</dbReference>
<dbReference type="Gene3D" id="3.90.79.10">
    <property type="entry name" value="Nucleoside Triphosphate Pyrophosphohydrolase"/>
    <property type="match status" value="1"/>
</dbReference>
<dbReference type="Proteomes" id="UP000051160">
    <property type="component" value="Unassembled WGS sequence"/>
</dbReference>
<accession>A0A0R1LTM9</accession>
<dbReference type="AlphaFoldDB" id="A0A0R1LTM9"/>
<keyword evidence="2" id="KW-0378">Hydrolase</keyword>
<dbReference type="PANTHER" id="PTHR43046">
    <property type="entry name" value="GDP-MANNOSE MANNOSYL HYDROLASE"/>
    <property type="match status" value="1"/>
</dbReference>
<evidence type="ECO:0000313" key="5">
    <source>
        <dbReference type="Proteomes" id="UP000051160"/>
    </source>
</evidence>
<dbReference type="GO" id="GO:0016787">
    <property type="term" value="F:hydrolase activity"/>
    <property type="evidence" value="ECO:0007669"/>
    <property type="project" value="UniProtKB-KW"/>
</dbReference>
<evidence type="ECO:0000259" key="3">
    <source>
        <dbReference type="PROSITE" id="PS51462"/>
    </source>
</evidence>
<gene>
    <name evidence="4" type="ORF">FD04_GL000140</name>
</gene>
<feature type="domain" description="Nudix hydrolase" evidence="3">
    <location>
        <begin position="21"/>
        <end position="150"/>
    </location>
</feature>
<dbReference type="InterPro" id="IPR000086">
    <property type="entry name" value="NUDIX_hydrolase_dom"/>
</dbReference>
<proteinExistence type="predicted"/>
<dbReference type="CDD" id="cd04677">
    <property type="entry name" value="NUDIX_Hydrolase"/>
    <property type="match status" value="1"/>
</dbReference>
<dbReference type="PANTHER" id="PTHR43046:SF2">
    <property type="entry name" value="8-OXO-DGTP DIPHOSPHATASE-RELATED"/>
    <property type="match status" value="1"/>
</dbReference>
<dbReference type="STRING" id="1423776.FD04_GL000140"/>
<sequence>MVLMADYIHEMRALVGHRPMILNTAAGALLDDDNRLLLQERTDTGDWSFPGGYMEFGASFAETCQREYLEDAGLEVEPLKLLKLFDKDFYTYPNGDQTQLITALYLVKQTGGQLLDHVTDETKQVKYFALDQLPPLFNEQSNKMAQAVIDEVQSWQEG</sequence>
<evidence type="ECO:0000256" key="2">
    <source>
        <dbReference type="ARBA" id="ARBA00022801"/>
    </source>
</evidence>
<dbReference type="PATRIC" id="fig|1423776.4.peg.138"/>
<dbReference type="EMBL" id="AZEE01000025">
    <property type="protein sequence ID" value="KRK98991.1"/>
    <property type="molecule type" value="Genomic_DNA"/>
</dbReference>
<comment type="cofactor">
    <cofactor evidence="1">
        <name>Mg(2+)</name>
        <dbReference type="ChEBI" id="CHEBI:18420"/>
    </cofactor>
</comment>
<dbReference type="InterPro" id="IPR015797">
    <property type="entry name" value="NUDIX_hydrolase-like_dom_sf"/>
</dbReference>
<evidence type="ECO:0000256" key="1">
    <source>
        <dbReference type="ARBA" id="ARBA00001946"/>
    </source>
</evidence>
<comment type="caution">
    <text evidence="4">The sequence shown here is derived from an EMBL/GenBank/DDBJ whole genome shotgun (WGS) entry which is preliminary data.</text>
</comment>
<evidence type="ECO:0000313" key="4">
    <source>
        <dbReference type="EMBL" id="KRK98991.1"/>
    </source>
</evidence>
<dbReference type="SUPFAM" id="SSF55811">
    <property type="entry name" value="Nudix"/>
    <property type="match status" value="1"/>
</dbReference>
<name>A0A0R1LTM9_9LACO</name>